<keyword evidence="3 4" id="KW-0408">Iron</keyword>
<dbReference type="PROSITE" id="PS51007">
    <property type="entry name" value="CYTC"/>
    <property type="match status" value="1"/>
</dbReference>
<gene>
    <name evidence="6" type="ORF">GCM10007047_24110</name>
</gene>
<evidence type="ECO:0000256" key="3">
    <source>
        <dbReference type="ARBA" id="ARBA00023004"/>
    </source>
</evidence>
<dbReference type="InterPro" id="IPR009056">
    <property type="entry name" value="Cyt_c-like_dom"/>
</dbReference>
<comment type="caution">
    <text evidence="6">The sequence shown here is derived from an EMBL/GenBank/DDBJ whole genome shotgun (WGS) entry which is preliminary data.</text>
</comment>
<evidence type="ECO:0000259" key="5">
    <source>
        <dbReference type="PROSITE" id="PS51007"/>
    </source>
</evidence>
<dbReference type="GO" id="GO:0020037">
    <property type="term" value="F:heme binding"/>
    <property type="evidence" value="ECO:0007669"/>
    <property type="project" value="InterPro"/>
</dbReference>
<feature type="domain" description="Cytochrome c" evidence="5">
    <location>
        <begin position="51"/>
        <end position="197"/>
    </location>
</feature>
<dbReference type="AlphaFoldDB" id="A0A8J3GFH7"/>
<dbReference type="SUPFAM" id="SSF46626">
    <property type="entry name" value="Cytochrome c"/>
    <property type="match status" value="1"/>
</dbReference>
<dbReference type="EMBL" id="BMXG01000015">
    <property type="protein sequence ID" value="GHC06203.1"/>
    <property type="molecule type" value="Genomic_DNA"/>
</dbReference>
<evidence type="ECO:0000256" key="4">
    <source>
        <dbReference type="PROSITE-ProRule" id="PRU00433"/>
    </source>
</evidence>
<protein>
    <submittedName>
        <fullName evidence="6">Cytochrome-c oxidase</fullName>
    </submittedName>
</protein>
<dbReference type="Gene3D" id="1.10.760.10">
    <property type="entry name" value="Cytochrome c-like domain"/>
    <property type="match status" value="1"/>
</dbReference>
<reference evidence="6" key="1">
    <citation type="journal article" date="2014" name="Int. J. Syst. Evol. Microbiol.">
        <title>Complete genome sequence of Corynebacterium casei LMG S-19264T (=DSM 44701T), isolated from a smear-ripened cheese.</title>
        <authorList>
            <consortium name="US DOE Joint Genome Institute (JGI-PGF)"/>
            <person name="Walter F."/>
            <person name="Albersmeier A."/>
            <person name="Kalinowski J."/>
            <person name="Ruckert C."/>
        </authorList>
    </citation>
    <scope>NUCLEOTIDE SEQUENCE</scope>
    <source>
        <strain evidence="6">KCTC 12870</strain>
    </source>
</reference>
<keyword evidence="1 4" id="KW-0349">Heme</keyword>
<dbReference type="Pfam" id="PF02433">
    <property type="entry name" value="FixO"/>
    <property type="match status" value="1"/>
</dbReference>
<keyword evidence="2 4" id="KW-0479">Metal-binding</keyword>
<organism evidence="6 7">
    <name type="scientific">Cerasicoccus arenae</name>
    <dbReference type="NCBI Taxonomy" id="424488"/>
    <lineage>
        <taxon>Bacteria</taxon>
        <taxon>Pseudomonadati</taxon>
        <taxon>Verrucomicrobiota</taxon>
        <taxon>Opitutia</taxon>
        <taxon>Puniceicoccales</taxon>
        <taxon>Cerasicoccaceae</taxon>
        <taxon>Cerasicoccus</taxon>
    </lineage>
</organism>
<dbReference type="Proteomes" id="UP000642829">
    <property type="component" value="Unassembled WGS sequence"/>
</dbReference>
<dbReference type="GO" id="GO:0009055">
    <property type="term" value="F:electron transfer activity"/>
    <property type="evidence" value="ECO:0007669"/>
    <property type="project" value="InterPro"/>
</dbReference>
<dbReference type="GO" id="GO:0046872">
    <property type="term" value="F:metal ion binding"/>
    <property type="evidence" value="ECO:0007669"/>
    <property type="project" value="UniProtKB-KW"/>
</dbReference>
<evidence type="ECO:0000313" key="7">
    <source>
        <dbReference type="Proteomes" id="UP000642829"/>
    </source>
</evidence>
<proteinExistence type="predicted"/>
<sequence length="209" mass="23712">MKNLPLLFFGIFFVLAFSWTGLILSSVIQYGDLKPIAMEEGGVPQPQARVGVAQQGKLVYISQGCIYCHSQQVRRKGFGADWERGWGNRQSVPRDYILQERVLLGTSRTGPDLMTIGERQPSADWHHQHLYNPQFTSPGSIMPPFRYLYRTQKIGDAPSPNALKIPDTFPEEKPEPGYEIVPTERAEQLVAYMLSLKLNYELPESRNAE</sequence>
<name>A0A8J3GFH7_9BACT</name>
<evidence type="ECO:0000256" key="1">
    <source>
        <dbReference type="ARBA" id="ARBA00022617"/>
    </source>
</evidence>
<dbReference type="InterPro" id="IPR036909">
    <property type="entry name" value="Cyt_c-like_dom_sf"/>
</dbReference>
<dbReference type="RefSeq" id="WP_189515511.1">
    <property type="nucleotide sequence ID" value="NZ_BMXG01000015.1"/>
</dbReference>
<evidence type="ECO:0000256" key="2">
    <source>
        <dbReference type="ARBA" id="ARBA00022723"/>
    </source>
</evidence>
<accession>A0A8J3GFH7</accession>
<dbReference type="InterPro" id="IPR003468">
    <property type="entry name" value="Cyt_c_oxidase_monohaem-su/FixO"/>
</dbReference>
<evidence type="ECO:0000313" key="6">
    <source>
        <dbReference type="EMBL" id="GHC06203.1"/>
    </source>
</evidence>
<reference evidence="6" key="2">
    <citation type="submission" date="2020-09" db="EMBL/GenBank/DDBJ databases">
        <authorList>
            <person name="Sun Q."/>
            <person name="Kim S."/>
        </authorList>
    </citation>
    <scope>NUCLEOTIDE SEQUENCE</scope>
    <source>
        <strain evidence="6">KCTC 12870</strain>
    </source>
</reference>
<keyword evidence="7" id="KW-1185">Reference proteome</keyword>